<accession>A0A080ZCB0</accession>
<reference evidence="2 3" key="1">
    <citation type="submission" date="2013-11" db="EMBL/GenBank/DDBJ databases">
        <title>The Genome Sequence of Phytophthora parasitica P1976.</title>
        <authorList>
            <consortium name="The Broad Institute Genomics Platform"/>
            <person name="Russ C."/>
            <person name="Tyler B."/>
            <person name="Panabieres F."/>
            <person name="Shan W."/>
            <person name="Tripathy S."/>
            <person name="Grunwald N."/>
            <person name="Machado M."/>
            <person name="Johnson C.S."/>
            <person name="Walker B."/>
            <person name="Young S."/>
            <person name="Zeng Q."/>
            <person name="Gargeya S."/>
            <person name="Fitzgerald M."/>
            <person name="Haas B."/>
            <person name="Abouelleil A."/>
            <person name="Allen A.W."/>
            <person name="Alvarado L."/>
            <person name="Arachchi H.M."/>
            <person name="Berlin A.M."/>
            <person name="Chapman S.B."/>
            <person name="Gainer-Dewar J."/>
            <person name="Goldberg J."/>
            <person name="Griggs A."/>
            <person name="Gujja S."/>
            <person name="Hansen M."/>
            <person name="Howarth C."/>
            <person name="Imamovic A."/>
            <person name="Ireland A."/>
            <person name="Larimer J."/>
            <person name="McCowan C."/>
            <person name="Murphy C."/>
            <person name="Pearson M."/>
            <person name="Poon T.W."/>
            <person name="Priest M."/>
            <person name="Roberts A."/>
            <person name="Saif S."/>
            <person name="Shea T."/>
            <person name="Sisk P."/>
            <person name="Sykes S."/>
            <person name="Wortman J."/>
            <person name="Nusbaum C."/>
            <person name="Birren B."/>
        </authorList>
    </citation>
    <scope>NUCLEOTIDE SEQUENCE [LARGE SCALE GENOMIC DNA]</scope>
    <source>
        <strain evidence="2 3">P1976</strain>
    </source>
</reference>
<sequence>MARTLKTASIKAQMAEKAHHKEEEEARRREEARIADLESARMRSESRRASPYV</sequence>
<dbReference type="EMBL" id="ANJA01003293">
    <property type="protein sequence ID" value="ETO64271.1"/>
    <property type="molecule type" value="Genomic_DNA"/>
</dbReference>
<protein>
    <submittedName>
        <fullName evidence="2">Uncharacterized protein</fullName>
    </submittedName>
</protein>
<feature type="compositionally biased region" description="Basic and acidic residues" evidence="1">
    <location>
        <begin position="14"/>
        <end position="53"/>
    </location>
</feature>
<name>A0A080ZCB0_PHYNI</name>
<dbReference type="AlphaFoldDB" id="A0A080ZCB0"/>
<comment type="caution">
    <text evidence="2">The sequence shown here is derived from an EMBL/GenBank/DDBJ whole genome shotgun (WGS) entry which is preliminary data.</text>
</comment>
<feature type="region of interest" description="Disordered" evidence="1">
    <location>
        <begin position="1"/>
        <end position="53"/>
    </location>
</feature>
<evidence type="ECO:0000256" key="1">
    <source>
        <dbReference type="SAM" id="MobiDB-lite"/>
    </source>
</evidence>
<proteinExistence type="predicted"/>
<gene>
    <name evidence="2" type="ORF">F444_18162</name>
</gene>
<evidence type="ECO:0000313" key="2">
    <source>
        <dbReference type="EMBL" id="ETO64271.1"/>
    </source>
</evidence>
<organism evidence="2 3">
    <name type="scientific">Phytophthora nicotianae P1976</name>
    <dbReference type="NCBI Taxonomy" id="1317066"/>
    <lineage>
        <taxon>Eukaryota</taxon>
        <taxon>Sar</taxon>
        <taxon>Stramenopiles</taxon>
        <taxon>Oomycota</taxon>
        <taxon>Peronosporomycetes</taxon>
        <taxon>Peronosporales</taxon>
        <taxon>Peronosporaceae</taxon>
        <taxon>Phytophthora</taxon>
    </lineage>
</organism>
<evidence type="ECO:0000313" key="3">
    <source>
        <dbReference type="Proteomes" id="UP000028582"/>
    </source>
</evidence>
<dbReference type="Proteomes" id="UP000028582">
    <property type="component" value="Unassembled WGS sequence"/>
</dbReference>